<organism evidence="8 9">
    <name type="scientific">Chlorella ohadii</name>
    <dbReference type="NCBI Taxonomy" id="2649997"/>
    <lineage>
        <taxon>Eukaryota</taxon>
        <taxon>Viridiplantae</taxon>
        <taxon>Chlorophyta</taxon>
        <taxon>core chlorophytes</taxon>
        <taxon>Trebouxiophyceae</taxon>
        <taxon>Chlorellales</taxon>
        <taxon>Chlorellaceae</taxon>
        <taxon>Chlorella clade</taxon>
        <taxon>Chlorella</taxon>
    </lineage>
</organism>
<name>A0AAD5DSM3_9CHLO</name>
<dbReference type="Gene3D" id="3.90.1750.10">
    <property type="entry name" value="Hect, E3 ligase catalytic domains"/>
    <property type="match status" value="1"/>
</dbReference>
<keyword evidence="9" id="KW-1185">Reference proteome</keyword>
<dbReference type="SUPFAM" id="SSF56204">
    <property type="entry name" value="Hect, E3 ligase catalytic domain"/>
    <property type="match status" value="1"/>
</dbReference>
<evidence type="ECO:0000256" key="2">
    <source>
        <dbReference type="ARBA" id="ARBA00004906"/>
    </source>
</evidence>
<sequence>MHRYNQLRLSLVAGRAVAALRFLSLLRSLLAPSALPSVYSAEARGCEEVGQVCQRALEREGFGRLDAYTQVYISCGGRPVSPRATLDAAGVKALCTLHIQPNPAAIAARMSLREQLLLLPQRLERFPDSAKTEMDSVGLALQLALAPLQRAEVDAATVEGLGKTVEALASLSLLLDFPGKPAVSALGFQWLDSALTALQQHFWRALHADPTQPEAAGACAQAFLEGLVPLLLYKLGDVFLHKQRVLWAAKMLRSFAAQCKAAGVPAQLKCQDVAERLARCLASSLARVVEATADIAQDVQSGRYCRLWGLETWQAQLDATVDGVRSLAKLLACFKAAGGMCAQGSAPSQQQWGSWLQPVAEQTERLCGQLLGLCQWLEKLPESDNEQLPRTFRWLAKLLGASFVCAEIIRLPSTRTSPDAHITPTCCQHLLNVLSSPVMQMALQDASGYSVLPRRVLLSPELRDSIPTAAKLFHLGQWSRDLSRRADTAEGEEEEEEHEDAIEPLEVQRGEELLESSYAELLPVRPAHLHRGLQVQFAGEPGHGAGVTREWLTLLAPQLFCPELGLFVRCGANPLAVLPSATASVQPNHKEYLRVAGRVMGLALLHGVPLGFHLASAFYKGLAGQRVAMDDLQEADPQLAQSLRSITGAKDPSAFGLTFMLSLDHLGQSVEVPLGDDPALHVTAANSQLYADLAVEHVLSGRIVAELAVVKQGLMDVLKVCPTRLFSLAALNDLLAGSSGSLCVEQWRQHTRCIGWDGWRGPAGAADEMEEDELDDQQEPEVLRWFWLLVGQMREAQRAALLRFWTSLPTLPSGGFAGLPQPLTIVRAEPASQRMPLAHTCFYELVLPDYPDVLALAGGLAEAVAHAEGFGMA</sequence>
<dbReference type="AlphaFoldDB" id="A0AAD5DSM3"/>
<comment type="pathway">
    <text evidence="2">Protein modification; protein ubiquitination.</text>
</comment>
<evidence type="ECO:0000256" key="5">
    <source>
        <dbReference type="ARBA" id="ARBA00022786"/>
    </source>
</evidence>
<comment type="caution">
    <text evidence="8">The sequence shown here is derived from an EMBL/GenBank/DDBJ whole genome shotgun (WGS) entry which is preliminary data.</text>
</comment>
<dbReference type="Proteomes" id="UP001205105">
    <property type="component" value="Unassembled WGS sequence"/>
</dbReference>
<reference evidence="8" key="1">
    <citation type="submission" date="2020-11" db="EMBL/GenBank/DDBJ databases">
        <title>Chlorella ohadii genome sequencing and assembly.</title>
        <authorList>
            <person name="Murik O."/>
            <person name="Treves H."/>
            <person name="Kedem I."/>
            <person name="Shotland Y."/>
            <person name="Kaplan A."/>
        </authorList>
    </citation>
    <scope>NUCLEOTIDE SEQUENCE</scope>
    <source>
        <strain evidence="8">1</strain>
    </source>
</reference>
<proteinExistence type="predicted"/>
<evidence type="ECO:0000259" key="7">
    <source>
        <dbReference type="PROSITE" id="PS50237"/>
    </source>
</evidence>
<feature type="domain" description="HECT" evidence="7">
    <location>
        <begin position="525"/>
        <end position="873"/>
    </location>
</feature>
<dbReference type="GO" id="GO:0061630">
    <property type="term" value="F:ubiquitin protein ligase activity"/>
    <property type="evidence" value="ECO:0007669"/>
    <property type="project" value="UniProtKB-EC"/>
</dbReference>
<evidence type="ECO:0000256" key="1">
    <source>
        <dbReference type="ARBA" id="ARBA00000885"/>
    </source>
</evidence>
<dbReference type="EMBL" id="JADXDR010000037">
    <property type="protein sequence ID" value="KAI7843572.1"/>
    <property type="molecule type" value="Genomic_DNA"/>
</dbReference>
<dbReference type="InterPro" id="IPR035983">
    <property type="entry name" value="Hect_E3_ubiquitin_ligase"/>
</dbReference>
<keyword evidence="4" id="KW-0808">Transferase</keyword>
<accession>A0AAD5DSM3</accession>
<dbReference type="GO" id="GO:0006511">
    <property type="term" value="P:ubiquitin-dependent protein catabolic process"/>
    <property type="evidence" value="ECO:0007669"/>
    <property type="project" value="TreeGrafter"/>
</dbReference>
<dbReference type="PANTHER" id="PTHR11254:SF67">
    <property type="entry name" value="E3 UBIQUITIN-PROTEIN LIGASE HUWE1"/>
    <property type="match status" value="1"/>
</dbReference>
<dbReference type="GO" id="GO:0000209">
    <property type="term" value="P:protein polyubiquitination"/>
    <property type="evidence" value="ECO:0007669"/>
    <property type="project" value="TreeGrafter"/>
</dbReference>
<protein>
    <recommendedName>
        <fullName evidence="3">HECT-type E3 ubiquitin transferase</fullName>
        <ecNumber evidence="3">2.3.2.26</ecNumber>
    </recommendedName>
</protein>
<comment type="catalytic activity">
    <reaction evidence="1">
        <text>S-ubiquitinyl-[E2 ubiquitin-conjugating enzyme]-L-cysteine + [acceptor protein]-L-lysine = [E2 ubiquitin-conjugating enzyme]-L-cysteine + N(6)-ubiquitinyl-[acceptor protein]-L-lysine.</text>
        <dbReference type="EC" id="2.3.2.26"/>
    </reaction>
</comment>
<dbReference type="SMART" id="SM00119">
    <property type="entry name" value="HECTc"/>
    <property type="match status" value="1"/>
</dbReference>
<dbReference type="Pfam" id="PF00632">
    <property type="entry name" value="HECT"/>
    <property type="match status" value="1"/>
</dbReference>
<dbReference type="InterPro" id="IPR050409">
    <property type="entry name" value="E3_ubiq-protein_ligase"/>
</dbReference>
<evidence type="ECO:0000313" key="9">
    <source>
        <dbReference type="Proteomes" id="UP001205105"/>
    </source>
</evidence>
<evidence type="ECO:0000256" key="6">
    <source>
        <dbReference type="PROSITE-ProRule" id="PRU00104"/>
    </source>
</evidence>
<dbReference type="PANTHER" id="PTHR11254">
    <property type="entry name" value="HECT DOMAIN UBIQUITIN-PROTEIN LIGASE"/>
    <property type="match status" value="1"/>
</dbReference>
<dbReference type="Gene3D" id="3.30.2410.10">
    <property type="entry name" value="Hect, E3 ligase catalytic domain"/>
    <property type="match status" value="1"/>
</dbReference>
<feature type="active site" description="Glycyl thioester intermediate" evidence="6">
    <location>
        <position position="841"/>
    </location>
</feature>
<dbReference type="PROSITE" id="PS50237">
    <property type="entry name" value="HECT"/>
    <property type="match status" value="1"/>
</dbReference>
<evidence type="ECO:0000256" key="4">
    <source>
        <dbReference type="ARBA" id="ARBA00022679"/>
    </source>
</evidence>
<dbReference type="InterPro" id="IPR000569">
    <property type="entry name" value="HECT_dom"/>
</dbReference>
<keyword evidence="5 6" id="KW-0833">Ubl conjugation pathway</keyword>
<dbReference type="GO" id="GO:0005737">
    <property type="term" value="C:cytoplasm"/>
    <property type="evidence" value="ECO:0007669"/>
    <property type="project" value="TreeGrafter"/>
</dbReference>
<dbReference type="Gene3D" id="3.30.2160.10">
    <property type="entry name" value="Hect, E3 ligase catalytic domain"/>
    <property type="match status" value="1"/>
</dbReference>
<evidence type="ECO:0000313" key="8">
    <source>
        <dbReference type="EMBL" id="KAI7843572.1"/>
    </source>
</evidence>
<dbReference type="EC" id="2.3.2.26" evidence="3"/>
<gene>
    <name evidence="8" type="ORF">COHA_002814</name>
</gene>
<evidence type="ECO:0000256" key="3">
    <source>
        <dbReference type="ARBA" id="ARBA00012485"/>
    </source>
</evidence>